<gene>
    <name evidence="1" type="ORF">L2E82_32882</name>
</gene>
<evidence type="ECO:0000313" key="2">
    <source>
        <dbReference type="Proteomes" id="UP001055811"/>
    </source>
</evidence>
<keyword evidence="2" id="KW-1185">Reference proteome</keyword>
<name>A0ACB9BIX6_CICIN</name>
<organism evidence="1 2">
    <name type="scientific">Cichorium intybus</name>
    <name type="common">Chicory</name>
    <dbReference type="NCBI Taxonomy" id="13427"/>
    <lineage>
        <taxon>Eukaryota</taxon>
        <taxon>Viridiplantae</taxon>
        <taxon>Streptophyta</taxon>
        <taxon>Embryophyta</taxon>
        <taxon>Tracheophyta</taxon>
        <taxon>Spermatophyta</taxon>
        <taxon>Magnoliopsida</taxon>
        <taxon>eudicotyledons</taxon>
        <taxon>Gunneridae</taxon>
        <taxon>Pentapetalae</taxon>
        <taxon>asterids</taxon>
        <taxon>campanulids</taxon>
        <taxon>Asterales</taxon>
        <taxon>Asteraceae</taxon>
        <taxon>Cichorioideae</taxon>
        <taxon>Cichorieae</taxon>
        <taxon>Cichoriinae</taxon>
        <taxon>Cichorium</taxon>
    </lineage>
</organism>
<evidence type="ECO:0000313" key="1">
    <source>
        <dbReference type="EMBL" id="KAI3721863.1"/>
    </source>
</evidence>
<comment type="caution">
    <text evidence="1">The sequence shown here is derived from an EMBL/GenBank/DDBJ whole genome shotgun (WGS) entry which is preliminary data.</text>
</comment>
<sequence length="123" mass="14758">MGEEFEEAEVIFVEVEVRSKRDNRYDVDIRQGNELKRKRKKRRKSSLPINIPENKSSLYEYEESIDDSDLFEDDDEGEERKVPPHVIWDRRIVENVAYSLYTGRGTTLKIRDFILRMRGFLEK</sequence>
<reference evidence="2" key="1">
    <citation type="journal article" date="2022" name="Mol. Ecol. Resour.">
        <title>The genomes of chicory, endive, great burdock and yacon provide insights into Asteraceae palaeo-polyploidization history and plant inulin production.</title>
        <authorList>
            <person name="Fan W."/>
            <person name="Wang S."/>
            <person name="Wang H."/>
            <person name="Wang A."/>
            <person name="Jiang F."/>
            <person name="Liu H."/>
            <person name="Zhao H."/>
            <person name="Xu D."/>
            <person name="Zhang Y."/>
        </authorList>
    </citation>
    <scope>NUCLEOTIDE SEQUENCE [LARGE SCALE GENOMIC DNA]</scope>
    <source>
        <strain evidence="2">cv. Punajuju</strain>
    </source>
</reference>
<protein>
    <submittedName>
        <fullName evidence="1">Uncharacterized protein</fullName>
    </submittedName>
</protein>
<dbReference type="Proteomes" id="UP001055811">
    <property type="component" value="Linkage Group LG06"/>
</dbReference>
<proteinExistence type="predicted"/>
<accession>A0ACB9BIX6</accession>
<reference evidence="1 2" key="2">
    <citation type="journal article" date="2022" name="Mol. Ecol. Resour.">
        <title>The genomes of chicory, endive, great burdock and yacon provide insights into Asteraceae paleo-polyploidization history and plant inulin production.</title>
        <authorList>
            <person name="Fan W."/>
            <person name="Wang S."/>
            <person name="Wang H."/>
            <person name="Wang A."/>
            <person name="Jiang F."/>
            <person name="Liu H."/>
            <person name="Zhao H."/>
            <person name="Xu D."/>
            <person name="Zhang Y."/>
        </authorList>
    </citation>
    <scope>NUCLEOTIDE SEQUENCE [LARGE SCALE GENOMIC DNA]</scope>
    <source>
        <strain evidence="2">cv. Punajuju</strain>
        <tissue evidence="1">Leaves</tissue>
    </source>
</reference>
<dbReference type="EMBL" id="CM042014">
    <property type="protein sequence ID" value="KAI3721863.1"/>
    <property type="molecule type" value="Genomic_DNA"/>
</dbReference>